<evidence type="ECO:0000313" key="1">
    <source>
        <dbReference type="EMBL" id="KAH3796923.1"/>
    </source>
</evidence>
<dbReference type="EMBL" id="JAIWYP010000007">
    <property type="protein sequence ID" value="KAH3796923.1"/>
    <property type="molecule type" value="Genomic_DNA"/>
</dbReference>
<keyword evidence="2" id="KW-1185">Reference proteome</keyword>
<protein>
    <submittedName>
        <fullName evidence="1">Uncharacterized protein</fullName>
    </submittedName>
</protein>
<reference evidence="1" key="2">
    <citation type="submission" date="2020-11" db="EMBL/GenBank/DDBJ databases">
        <authorList>
            <person name="McCartney M.A."/>
            <person name="Auch B."/>
            <person name="Kono T."/>
            <person name="Mallez S."/>
            <person name="Becker A."/>
            <person name="Gohl D.M."/>
            <person name="Silverstein K.A.T."/>
            <person name="Koren S."/>
            <person name="Bechman K.B."/>
            <person name="Herman A."/>
            <person name="Abrahante J.E."/>
            <person name="Garbe J."/>
        </authorList>
    </citation>
    <scope>NUCLEOTIDE SEQUENCE</scope>
    <source>
        <strain evidence="1">Duluth1</strain>
        <tissue evidence="1">Whole animal</tissue>
    </source>
</reference>
<comment type="caution">
    <text evidence="1">The sequence shown here is derived from an EMBL/GenBank/DDBJ whole genome shotgun (WGS) entry which is preliminary data.</text>
</comment>
<dbReference type="Proteomes" id="UP000828390">
    <property type="component" value="Unassembled WGS sequence"/>
</dbReference>
<organism evidence="1 2">
    <name type="scientific">Dreissena polymorpha</name>
    <name type="common">Zebra mussel</name>
    <name type="synonym">Mytilus polymorpha</name>
    <dbReference type="NCBI Taxonomy" id="45954"/>
    <lineage>
        <taxon>Eukaryota</taxon>
        <taxon>Metazoa</taxon>
        <taxon>Spiralia</taxon>
        <taxon>Lophotrochozoa</taxon>
        <taxon>Mollusca</taxon>
        <taxon>Bivalvia</taxon>
        <taxon>Autobranchia</taxon>
        <taxon>Heteroconchia</taxon>
        <taxon>Euheterodonta</taxon>
        <taxon>Imparidentia</taxon>
        <taxon>Neoheterodontei</taxon>
        <taxon>Myida</taxon>
        <taxon>Dreissenoidea</taxon>
        <taxon>Dreissenidae</taxon>
        <taxon>Dreissena</taxon>
    </lineage>
</organism>
<reference evidence="1" key="1">
    <citation type="journal article" date="2019" name="bioRxiv">
        <title>The Genome of the Zebra Mussel, Dreissena polymorpha: A Resource for Invasive Species Research.</title>
        <authorList>
            <person name="McCartney M.A."/>
            <person name="Auch B."/>
            <person name="Kono T."/>
            <person name="Mallez S."/>
            <person name="Zhang Y."/>
            <person name="Obille A."/>
            <person name="Becker A."/>
            <person name="Abrahante J.E."/>
            <person name="Garbe J."/>
            <person name="Badalamenti J.P."/>
            <person name="Herman A."/>
            <person name="Mangelson H."/>
            <person name="Liachko I."/>
            <person name="Sullivan S."/>
            <person name="Sone E.D."/>
            <person name="Koren S."/>
            <person name="Silverstein K.A.T."/>
            <person name="Beckman K.B."/>
            <person name="Gohl D.M."/>
        </authorList>
    </citation>
    <scope>NUCLEOTIDE SEQUENCE</scope>
    <source>
        <strain evidence="1">Duluth1</strain>
        <tissue evidence="1">Whole animal</tissue>
    </source>
</reference>
<dbReference type="AlphaFoldDB" id="A0A9D4J619"/>
<gene>
    <name evidence="1" type="ORF">DPMN_150500</name>
</gene>
<name>A0A9D4J619_DREPO</name>
<accession>A0A9D4J619</accession>
<proteinExistence type="predicted"/>
<sequence length="108" mass="12102">MFAGTIGGNCSCKSKLVPTGMSLESYYKVGVLGRTPGPVIMQAYARMDLKHFEIHSIYYTTFPITSAVLTHCHRDLARWNHAQITVIVHADEKESTVGLCLRQKSREM</sequence>
<evidence type="ECO:0000313" key="2">
    <source>
        <dbReference type="Proteomes" id="UP000828390"/>
    </source>
</evidence>